<dbReference type="Proteomes" id="UP000191342">
    <property type="component" value="Unassembled WGS sequence"/>
</dbReference>
<dbReference type="SUPFAM" id="SSF54373">
    <property type="entry name" value="FAD-linked reductases, C-terminal domain"/>
    <property type="match status" value="1"/>
</dbReference>
<organism evidence="5 6">
    <name type="scientific">Penicillium flavigenum</name>
    <dbReference type="NCBI Taxonomy" id="254877"/>
    <lineage>
        <taxon>Eukaryota</taxon>
        <taxon>Fungi</taxon>
        <taxon>Dikarya</taxon>
        <taxon>Ascomycota</taxon>
        <taxon>Pezizomycotina</taxon>
        <taxon>Eurotiomycetes</taxon>
        <taxon>Eurotiomycetidae</taxon>
        <taxon>Eurotiales</taxon>
        <taxon>Aspergillaceae</taxon>
        <taxon>Penicillium</taxon>
    </lineage>
</organism>
<feature type="domain" description="FAD-binding" evidence="4">
    <location>
        <begin position="16"/>
        <end position="352"/>
    </location>
</feature>
<dbReference type="PANTHER" id="PTHR46720:SF3">
    <property type="entry name" value="FAD-BINDING DOMAIN-CONTAINING PROTEIN-RELATED"/>
    <property type="match status" value="1"/>
</dbReference>
<protein>
    <recommendedName>
        <fullName evidence="4">FAD-binding domain-containing protein</fullName>
    </recommendedName>
</protein>
<name>A0A1V6S4L1_9EURO</name>
<evidence type="ECO:0000313" key="6">
    <source>
        <dbReference type="Proteomes" id="UP000191342"/>
    </source>
</evidence>
<dbReference type="InterPro" id="IPR002938">
    <property type="entry name" value="FAD-bd"/>
</dbReference>
<dbReference type="EMBL" id="MLQL01000121">
    <property type="protein sequence ID" value="OQE08997.1"/>
    <property type="molecule type" value="Genomic_DNA"/>
</dbReference>
<proteinExistence type="predicted"/>
<evidence type="ECO:0000259" key="4">
    <source>
        <dbReference type="Pfam" id="PF01494"/>
    </source>
</evidence>
<comment type="caution">
    <text evidence="5">The sequence shown here is derived from an EMBL/GenBank/DDBJ whole genome shotgun (WGS) entry which is preliminary data.</text>
</comment>
<dbReference type="PANTHER" id="PTHR46720">
    <property type="entry name" value="HYDROXYLASE, PUTATIVE (AFU_ORTHOLOGUE AFUA_3G01460)-RELATED"/>
    <property type="match status" value="1"/>
</dbReference>
<dbReference type="InterPro" id="IPR036188">
    <property type="entry name" value="FAD/NAD-bd_sf"/>
</dbReference>
<dbReference type="Pfam" id="PF01494">
    <property type="entry name" value="FAD_binding_3"/>
    <property type="match status" value="1"/>
</dbReference>
<evidence type="ECO:0000313" key="5">
    <source>
        <dbReference type="EMBL" id="OQE08997.1"/>
    </source>
</evidence>
<dbReference type="PRINTS" id="PR00420">
    <property type="entry name" value="RNGMNOXGNASE"/>
</dbReference>
<evidence type="ECO:0000256" key="2">
    <source>
        <dbReference type="ARBA" id="ARBA00022827"/>
    </source>
</evidence>
<sequence length="449" mass="49243">MASSLPHAHGDHAPFDVAVVGGGIVGLHVALGLVRRGIPVTIYEQAHELKEVGAGMGFTSNIVGCMAAIDPKVAESLDDVSIRSGGSVRWIDGLAQEDLRSRPKERLFDVELSLGEEAIARTTHRGQFLNELVKLLPPDQIKLGKRLDTIVQTGENEKLLLKFCDATTSEADAVIGCDGIKSCVRQLVLEEDDPAAVPHYAHESAYRCLVDMDKALPVMGDFCKTMVMYMGQGAHLMAYPVDNFKSLNVAAFVHDDGEWPQSEKHTVLGSKEDIQKAYSGFGPTVRSLVALLPDELNRWAMFDTFDHPLLTYAYGRITLAGDAAHGSTPHYGSGAGMGVEDALVLSTVLEQAATKMKTHGVAVSKARALTAAFEAYDAVRRERSQWLVRCSRRQGQKVKGLDREIGKDFDKFKKHTKASMDKLFYYDFRAMLQQATDEFEFRVSGSIPL</sequence>
<accession>A0A1V6S4L1</accession>
<evidence type="ECO:0000256" key="1">
    <source>
        <dbReference type="ARBA" id="ARBA00022630"/>
    </source>
</evidence>
<dbReference type="GO" id="GO:0044550">
    <property type="term" value="P:secondary metabolite biosynthetic process"/>
    <property type="evidence" value="ECO:0007669"/>
    <property type="project" value="TreeGrafter"/>
</dbReference>
<reference evidence="6" key="1">
    <citation type="journal article" date="2017" name="Nat. Microbiol.">
        <title>Global analysis of biosynthetic gene clusters reveals vast potential of secondary metabolite production in Penicillium species.</title>
        <authorList>
            <person name="Nielsen J.C."/>
            <person name="Grijseels S."/>
            <person name="Prigent S."/>
            <person name="Ji B."/>
            <person name="Dainat J."/>
            <person name="Nielsen K.F."/>
            <person name="Frisvad J.C."/>
            <person name="Workman M."/>
            <person name="Nielsen J."/>
        </authorList>
    </citation>
    <scope>NUCLEOTIDE SEQUENCE [LARGE SCALE GENOMIC DNA]</scope>
    <source>
        <strain evidence="6">IBT 14082</strain>
    </source>
</reference>
<gene>
    <name evidence="5" type="ORF">PENFLA_c121G08476</name>
</gene>
<keyword evidence="3" id="KW-0560">Oxidoreductase</keyword>
<dbReference type="AlphaFoldDB" id="A0A1V6S4L1"/>
<dbReference type="SUPFAM" id="SSF51905">
    <property type="entry name" value="FAD/NAD(P)-binding domain"/>
    <property type="match status" value="1"/>
</dbReference>
<dbReference type="OrthoDB" id="417877at2759"/>
<dbReference type="InterPro" id="IPR051104">
    <property type="entry name" value="FAD_monoxygenase"/>
</dbReference>
<dbReference type="Gene3D" id="3.50.50.60">
    <property type="entry name" value="FAD/NAD(P)-binding domain"/>
    <property type="match status" value="1"/>
</dbReference>
<dbReference type="STRING" id="254877.A0A1V6S4L1"/>
<dbReference type="GO" id="GO:0071949">
    <property type="term" value="F:FAD binding"/>
    <property type="evidence" value="ECO:0007669"/>
    <property type="project" value="InterPro"/>
</dbReference>
<dbReference type="GO" id="GO:0016491">
    <property type="term" value="F:oxidoreductase activity"/>
    <property type="evidence" value="ECO:0007669"/>
    <property type="project" value="UniProtKB-KW"/>
</dbReference>
<evidence type="ECO:0000256" key="3">
    <source>
        <dbReference type="ARBA" id="ARBA00023002"/>
    </source>
</evidence>
<keyword evidence="2" id="KW-0274">FAD</keyword>
<keyword evidence="6" id="KW-1185">Reference proteome</keyword>
<keyword evidence="1" id="KW-0285">Flavoprotein</keyword>